<dbReference type="InterPro" id="IPR011576">
    <property type="entry name" value="Pyridox_Oxase_N"/>
</dbReference>
<dbReference type="AlphaFoldDB" id="A0A0X1U7C8"/>
<reference evidence="3" key="3">
    <citation type="submission" date="2016-11" db="EMBL/GenBank/DDBJ databases">
        <authorList>
            <person name="Varghese N."/>
            <person name="Submissions S."/>
        </authorList>
    </citation>
    <scope>NUCLEOTIDE SEQUENCE</scope>
    <source>
        <strain evidence="3">DSM 1682</strain>
    </source>
</reference>
<dbReference type="OrthoDB" id="9792542at2"/>
<evidence type="ECO:0000313" key="2">
    <source>
        <dbReference type="EMBL" id="AMJ40834.1"/>
    </source>
</evidence>
<dbReference type="EMBL" id="CP014223">
    <property type="protein sequence ID" value="AMJ40834.1"/>
    <property type="molecule type" value="Genomic_DNA"/>
</dbReference>
<reference evidence="4" key="2">
    <citation type="submission" date="2016-01" db="EMBL/GenBank/DDBJ databases">
        <authorList>
            <person name="Poehlein A."/>
            <person name="Schlien K."/>
            <person name="Gottschalk G."/>
            <person name="Buckel W."/>
            <person name="Daniel R."/>
        </authorList>
    </citation>
    <scope>NUCLEOTIDE SEQUENCE [LARGE SCALE GENOMIC DNA]</scope>
    <source>
        <strain evidence="4">X2</strain>
    </source>
</reference>
<proteinExistence type="predicted"/>
<dbReference type="SUPFAM" id="SSF50475">
    <property type="entry name" value="FMN-binding split barrel"/>
    <property type="match status" value="1"/>
</dbReference>
<dbReference type="Proteomes" id="UP000184204">
    <property type="component" value="Unassembled WGS sequence"/>
</dbReference>
<sequence length="133" mass="15225">MKETIDFLNKNKFGNLATCDGNKPDTRPFEVAHITDQGLLFYVSSDTDLSKQLKANPQICFCATNDKYDYVKVTGEITFSNNQEDKENVLKNSHFAKKVFDTIGLDKMEVFKLNHGESMLHHHMNDNVTKESF</sequence>
<dbReference type="KEGG" id="cpro:CPRO_12410"/>
<evidence type="ECO:0000313" key="5">
    <source>
        <dbReference type="Proteomes" id="UP000184204"/>
    </source>
</evidence>
<gene>
    <name evidence="2" type="ORF">CPRO_12410</name>
    <name evidence="3" type="ORF">SAMN02745151_01652</name>
</gene>
<name>A0A0X1U7C8_ANAPI</name>
<dbReference type="EMBL" id="FQUA01000006">
    <property type="protein sequence ID" value="SHE74539.1"/>
    <property type="molecule type" value="Genomic_DNA"/>
</dbReference>
<evidence type="ECO:0000313" key="4">
    <source>
        <dbReference type="Proteomes" id="UP000068026"/>
    </source>
</evidence>
<reference evidence="2 4" key="1">
    <citation type="journal article" date="2016" name="Genome Announc.">
        <title>Complete Genome Sequence of the Amino Acid-Fermenting Clostridium propionicum X2 (DSM 1682).</title>
        <authorList>
            <person name="Poehlein A."/>
            <person name="Schlien K."/>
            <person name="Chowdhury N.P."/>
            <person name="Gottschalk G."/>
            <person name="Buckel W."/>
            <person name="Daniel R."/>
        </authorList>
    </citation>
    <scope>NUCLEOTIDE SEQUENCE [LARGE SCALE GENOMIC DNA]</scope>
    <source>
        <strain evidence="2 4">X2</strain>
    </source>
</reference>
<dbReference type="Gene3D" id="2.30.110.10">
    <property type="entry name" value="Electron Transport, Fmn-binding Protein, Chain A"/>
    <property type="match status" value="1"/>
</dbReference>
<feature type="domain" description="Pyridoxamine 5'-phosphate oxidase N-terminal" evidence="1">
    <location>
        <begin position="3"/>
        <end position="112"/>
    </location>
</feature>
<dbReference type="Pfam" id="PF01243">
    <property type="entry name" value="PNPOx_N"/>
    <property type="match status" value="1"/>
</dbReference>
<protein>
    <submittedName>
        <fullName evidence="2 3">Pyridoxamine 5'-phosphate oxidase</fullName>
    </submittedName>
</protein>
<keyword evidence="4" id="KW-1185">Reference proteome</keyword>
<organism evidence="3 5">
    <name type="scientific">Anaerotignum propionicum DSM 1682</name>
    <dbReference type="NCBI Taxonomy" id="991789"/>
    <lineage>
        <taxon>Bacteria</taxon>
        <taxon>Bacillati</taxon>
        <taxon>Bacillota</taxon>
        <taxon>Clostridia</taxon>
        <taxon>Lachnospirales</taxon>
        <taxon>Anaerotignaceae</taxon>
        <taxon>Anaerotignum</taxon>
    </lineage>
</organism>
<dbReference type="Proteomes" id="UP000068026">
    <property type="component" value="Chromosome"/>
</dbReference>
<dbReference type="RefSeq" id="WP_066049084.1">
    <property type="nucleotide sequence ID" value="NZ_CP014223.1"/>
</dbReference>
<evidence type="ECO:0000259" key="1">
    <source>
        <dbReference type="Pfam" id="PF01243"/>
    </source>
</evidence>
<reference evidence="5" key="4">
    <citation type="submission" date="2016-11" db="EMBL/GenBank/DDBJ databases">
        <authorList>
            <person name="Jaros S."/>
            <person name="Januszkiewicz K."/>
            <person name="Wedrychowicz H."/>
        </authorList>
    </citation>
    <scope>NUCLEOTIDE SEQUENCE [LARGE SCALE GENOMIC DNA]</scope>
    <source>
        <strain evidence="5">DSM 1682</strain>
    </source>
</reference>
<dbReference type="InterPro" id="IPR012349">
    <property type="entry name" value="Split_barrel_FMN-bd"/>
</dbReference>
<accession>A0A0X1U7C8</accession>
<evidence type="ECO:0000313" key="3">
    <source>
        <dbReference type="EMBL" id="SHE74539.1"/>
    </source>
</evidence>